<protein>
    <recommendedName>
        <fullName evidence="3">F-box domain-containing protein</fullName>
    </recommendedName>
</protein>
<dbReference type="PANTHER" id="PTHR42085:SF1">
    <property type="entry name" value="F-BOX DOMAIN-CONTAINING PROTEIN"/>
    <property type="match status" value="1"/>
</dbReference>
<keyword evidence="2" id="KW-1185">Reference proteome</keyword>
<accession>A0A8H3FGY7</accession>
<reference evidence="1" key="1">
    <citation type="submission" date="2021-03" db="EMBL/GenBank/DDBJ databases">
        <authorList>
            <person name="Tagirdzhanova G."/>
        </authorList>
    </citation>
    <scope>NUCLEOTIDE SEQUENCE</scope>
</reference>
<dbReference type="Proteomes" id="UP000664521">
    <property type="component" value="Unassembled WGS sequence"/>
</dbReference>
<proteinExistence type="predicted"/>
<dbReference type="PANTHER" id="PTHR42085">
    <property type="entry name" value="F-BOX DOMAIN-CONTAINING PROTEIN"/>
    <property type="match status" value="1"/>
</dbReference>
<sequence length="311" mass="35334">MPPESLMAQAFKPLLRLPLELRQHVYRIYFSSLNLTYPHFSQPPLLSSSRQLREESLPLYWQNARFSFQGTKHLVDFLCSIDQSSLSNLRHISVCGFPLPLYPDDVDLSGYITFSLNYVLLLFPGLQLATFEVKDPYHGDGVGEDGWGHNATYVTVESLIQSQGFKELIYTVAHDRFFTPVSFTSYGVGSQPKTETTGRDPQPSTWDAMIKARDGAESGAAVTMYRLLHDSKRRVPLKTAFETVQTEDEEKAEGQIEIRVKRGRGVDYVQKGAEPDEWGQRLLEMFKDSTWKEILGEGRYVDAEDDPTAHL</sequence>
<evidence type="ECO:0008006" key="3">
    <source>
        <dbReference type="Google" id="ProtNLM"/>
    </source>
</evidence>
<gene>
    <name evidence="1" type="ORF">HETSPECPRED_004335</name>
</gene>
<name>A0A8H3FGY7_9LECA</name>
<dbReference type="InterPro" id="IPR038883">
    <property type="entry name" value="AN11006-like"/>
</dbReference>
<dbReference type="EMBL" id="CAJPDS010000026">
    <property type="protein sequence ID" value="CAF9920691.1"/>
    <property type="molecule type" value="Genomic_DNA"/>
</dbReference>
<dbReference type="AlphaFoldDB" id="A0A8H3FGY7"/>
<evidence type="ECO:0000313" key="1">
    <source>
        <dbReference type="EMBL" id="CAF9920691.1"/>
    </source>
</evidence>
<comment type="caution">
    <text evidence="1">The sequence shown here is derived from an EMBL/GenBank/DDBJ whole genome shotgun (WGS) entry which is preliminary data.</text>
</comment>
<evidence type="ECO:0000313" key="2">
    <source>
        <dbReference type="Proteomes" id="UP000664521"/>
    </source>
</evidence>
<organism evidence="1 2">
    <name type="scientific">Heterodermia speciosa</name>
    <dbReference type="NCBI Taxonomy" id="116794"/>
    <lineage>
        <taxon>Eukaryota</taxon>
        <taxon>Fungi</taxon>
        <taxon>Dikarya</taxon>
        <taxon>Ascomycota</taxon>
        <taxon>Pezizomycotina</taxon>
        <taxon>Lecanoromycetes</taxon>
        <taxon>OSLEUM clade</taxon>
        <taxon>Lecanoromycetidae</taxon>
        <taxon>Caliciales</taxon>
        <taxon>Physciaceae</taxon>
        <taxon>Heterodermia</taxon>
    </lineage>
</organism>
<dbReference type="OrthoDB" id="72726at2759"/>